<dbReference type="AlphaFoldDB" id="A0AAD9PCX4"/>
<reference evidence="1" key="1">
    <citation type="journal article" date="2023" name="Mol. Biol. Evol.">
        <title>Third-Generation Sequencing Reveals the Adaptive Role of the Epigenome in Three Deep-Sea Polychaetes.</title>
        <authorList>
            <person name="Perez M."/>
            <person name="Aroh O."/>
            <person name="Sun Y."/>
            <person name="Lan Y."/>
            <person name="Juniper S.K."/>
            <person name="Young C.R."/>
            <person name="Angers B."/>
            <person name="Qian P.Y."/>
        </authorList>
    </citation>
    <scope>NUCLEOTIDE SEQUENCE</scope>
    <source>
        <strain evidence="1">R07B-5</strain>
    </source>
</reference>
<dbReference type="EMBL" id="JAODUO010000032">
    <property type="protein sequence ID" value="KAK2192358.1"/>
    <property type="molecule type" value="Genomic_DNA"/>
</dbReference>
<keyword evidence="2" id="KW-1185">Reference proteome</keyword>
<proteinExistence type="predicted"/>
<name>A0AAD9PCX4_RIDPI</name>
<sequence length="133" mass="14086">MGRRLLSGDTTTVITRSSVLSTLVKGLRCLECGAASLVIRVADHRLGLVAAMETACTECDTVLNSTLTSDRIDGSSSGNVPFVVVRQTVAASIDMGLAMPDDDGTVVRRVYRDIDSSIGHDDTIDFTVSYDGS</sequence>
<protein>
    <submittedName>
        <fullName evidence="1">Uncharacterized protein</fullName>
    </submittedName>
</protein>
<dbReference type="Proteomes" id="UP001209878">
    <property type="component" value="Unassembled WGS sequence"/>
</dbReference>
<gene>
    <name evidence="1" type="ORF">NP493_32g00010</name>
</gene>
<evidence type="ECO:0000313" key="1">
    <source>
        <dbReference type="EMBL" id="KAK2192358.1"/>
    </source>
</evidence>
<accession>A0AAD9PCX4</accession>
<organism evidence="1 2">
    <name type="scientific">Ridgeia piscesae</name>
    <name type="common">Tubeworm</name>
    <dbReference type="NCBI Taxonomy" id="27915"/>
    <lineage>
        <taxon>Eukaryota</taxon>
        <taxon>Metazoa</taxon>
        <taxon>Spiralia</taxon>
        <taxon>Lophotrochozoa</taxon>
        <taxon>Annelida</taxon>
        <taxon>Polychaeta</taxon>
        <taxon>Sedentaria</taxon>
        <taxon>Canalipalpata</taxon>
        <taxon>Sabellida</taxon>
        <taxon>Siboglinidae</taxon>
        <taxon>Ridgeia</taxon>
    </lineage>
</organism>
<evidence type="ECO:0000313" key="2">
    <source>
        <dbReference type="Proteomes" id="UP001209878"/>
    </source>
</evidence>
<comment type="caution">
    <text evidence="1">The sequence shown here is derived from an EMBL/GenBank/DDBJ whole genome shotgun (WGS) entry which is preliminary data.</text>
</comment>